<comment type="caution">
    <text evidence="2">The sequence shown here is derived from an EMBL/GenBank/DDBJ whole genome shotgun (WGS) entry which is preliminary data.</text>
</comment>
<sequence length="74" mass="8212">ATEGQDGEPPHVEAPANIDAAHQDDPYQVASIISYNEARTLLDRWVMTSPDELLVLPPDPLVPYVEDIASWHFS</sequence>
<accession>A0ABS8V2L3</accession>
<proteinExistence type="predicted"/>
<reference evidence="2 3" key="1">
    <citation type="journal article" date="2021" name="BMC Genomics">
        <title>Datura genome reveals duplications of psychoactive alkaloid biosynthetic genes and high mutation rate following tissue culture.</title>
        <authorList>
            <person name="Rajewski A."/>
            <person name="Carter-House D."/>
            <person name="Stajich J."/>
            <person name="Litt A."/>
        </authorList>
    </citation>
    <scope>NUCLEOTIDE SEQUENCE [LARGE SCALE GENOMIC DNA]</scope>
    <source>
        <strain evidence="2">AR-01</strain>
    </source>
</reference>
<protein>
    <submittedName>
        <fullName evidence="2">Uncharacterized protein</fullName>
    </submittedName>
</protein>
<feature type="non-terminal residue" evidence="2">
    <location>
        <position position="1"/>
    </location>
</feature>
<evidence type="ECO:0000313" key="2">
    <source>
        <dbReference type="EMBL" id="MCD9641390.1"/>
    </source>
</evidence>
<organism evidence="2 3">
    <name type="scientific">Datura stramonium</name>
    <name type="common">Jimsonweed</name>
    <name type="synonym">Common thornapple</name>
    <dbReference type="NCBI Taxonomy" id="4076"/>
    <lineage>
        <taxon>Eukaryota</taxon>
        <taxon>Viridiplantae</taxon>
        <taxon>Streptophyta</taxon>
        <taxon>Embryophyta</taxon>
        <taxon>Tracheophyta</taxon>
        <taxon>Spermatophyta</taxon>
        <taxon>Magnoliopsida</taxon>
        <taxon>eudicotyledons</taxon>
        <taxon>Gunneridae</taxon>
        <taxon>Pentapetalae</taxon>
        <taxon>asterids</taxon>
        <taxon>lamiids</taxon>
        <taxon>Solanales</taxon>
        <taxon>Solanaceae</taxon>
        <taxon>Solanoideae</taxon>
        <taxon>Datureae</taxon>
        <taxon>Datura</taxon>
    </lineage>
</organism>
<keyword evidence="3" id="KW-1185">Reference proteome</keyword>
<name>A0ABS8V2L3_DATST</name>
<dbReference type="EMBL" id="JACEIK010003347">
    <property type="protein sequence ID" value="MCD9641390.1"/>
    <property type="molecule type" value="Genomic_DNA"/>
</dbReference>
<evidence type="ECO:0000256" key="1">
    <source>
        <dbReference type="SAM" id="MobiDB-lite"/>
    </source>
</evidence>
<dbReference type="Proteomes" id="UP000823775">
    <property type="component" value="Unassembled WGS sequence"/>
</dbReference>
<feature type="region of interest" description="Disordered" evidence="1">
    <location>
        <begin position="1"/>
        <end position="23"/>
    </location>
</feature>
<gene>
    <name evidence="2" type="ORF">HAX54_027557</name>
</gene>
<evidence type="ECO:0000313" key="3">
    <source>
        <dbReference type="Proteomes" id="UP000823775"/>
    </source>
</evidence>